<dbReference type="Proteomes" id="UP000319523">
    <property type="component" value="Unassembled WGS sequence"/>
</dbReference>
<feature type="domain" description="YycE-like C-terminal" evidence="2">
    <location>
        <begin position="72"/>
        <end position="125"/>
    </location>
</feature>
<dbReference type="Pfam" id="PF22659">
    <property type="entry name" value="YycE-like_C"/>
    <property type="match status" value="1"/>
</dbReference>
<organism evidence="3 4">
    <name type="scientific">Mixta tenebrionis</name>
    <dbReference type="NCBI Taxonomy" id="2562439"/>
    <lineage>
        <taxon>Bacteria</taxon>
        <taxon>Pseudomonadati</taxon>
        <taxon>Pseudomonadota</taxon>
        <taxon>Gammaproteobacteria</taxon>
        <taxon>Enterobacterales</taxon>
        <taxon>Erwiniaceae</taxon>
        <taxon>Mixta</taxon>
    </lineage>
</organism>
<keyword evidence="4" id="KW-1185">Reference proteome</keyword>
<evidence type="ECO:0000313" key="4">
    <source>
        <dbReference type="Proteomes" id="UP000319523"/>
    </source>
</evidence>
<dbReference type="InterPro" id="IPR058997">
    <property type="entry name" value="YycE-like_C"/>
</dbReference>
<dbReference type="OrthoDB" id="8018325at2"/>
<dbReference type="CDD" id="cd06587">
    <property type="entry name" value="VOC"/>
    <property type="match status" value="1"/>
</dbReference>
<sequence length="131" mass="15185">MEFQQLRIARPVTVLEESCQLYCNGLGLKKLGDFTDHQGFSGCMLGREDLAWHLEFTLCHQHPLTPSSSPEDLLVLYIPEEENWSRLCSDMDNAGFRRVVSFNPYWDHRGVTFTDADGYRTVIQNMRWLNA</sequence>
<dbReference type="AlphaFoldDB" id="A0A506VEY3"/>
<proteinExistence type="predicted"/>
<dbReference type="RefSeq" id="WP_141174393.1">
    <property type="nucleotide sequence ID" value="NZ_JBHUFX010000013.1"/>
</dbReference>
<comment type="caution">
    <text evidence="3">The sequence shown here is derived from an EMBL/GenBank/DDBJ whole genome shotgun (WGS) entry which is preliminary data.</text>
</comment>
<evidence type="ECO:0000313" key="3">
    <source>
        <dbReference type="EMBL" id="TPW44377.1"/>
    </source>
</evidence>
<dbReference type="SUPFAM" id="SSF54593">
    <property type="entry name" value="Glyoxalase/Bleomycin resistance protein/Dihydroxybiphenyl dioxygenase"/>
    <property type="match status" value="1"/>
</dbReference>
<protein>
    <submittedName>
        <fullName evidence="3">VOC family protein</fullName>
    </submittedName>
</protein>
<reference evidence="3 4" key="1">
    <citation type="submission" date="2019-06" db="EMBL/GenBank/DDBJ databases">
        <authorList>
            <person name="Yang Y."/>
        </authorList>
    </citation>
    <scope>NUCLEOTIDE SEQUENCE [LARGE SCALE GENOMIC DNA]</scope>
    <source>
        <strain evidence="3 4">BIT-26</strain>
    </source>
</reference>
<dbReference type="InterPro" id="IPR029068">
    <property type="entry name" value="Glyas_Bleomycin-R_OHBP_Dase"/>
</dbReference>
<dbReference type="InterPro" id="IPR058998">
    <property type="entry name" value="YycE-like_N"/>
</dbReference>
<evidence type="ECO:0000259" key="1">
    <source>
        <dbReference type="Pfam" id="PF22658"/>
    </source>
</evidence>
<accession>A0A506VEY3</accession>
<evidence type="ECO:0000259" key="2">
    <source>
        <dbReference type="Pfam" id="PF22659"/>
    </source>
</evidence>
<feature type="domain" description="YycE-like N-terminal" evidence="1">
    <location>
        <begin position="6"/>
        <end position="57"/>
    </location>
</feature>
<dbReference type="Pfam" id="PF22658">
    <property type="entry name" value="YycE-like_N"/>
    <property type="match status" value="1"/>
</dbReference>
<dbReference type="EMBL" id="VHQI01000001">
    <property type="protein sequence ID" value="TPW44377.1"/>
    <property type="molecule type" value="Genomic_DNA"/>
</dbReference>
<gene>
    <name evidence="3" type="ORF">FKM52_01305</name>
</gene>
<name>A0A506VEY3_9GAMM</name>
<dbReference type="Gene3D" id="3.10.180.10">
    <property type="entry name" value="2,3-Dihydroxybiphenyl 1,2-Dioxygenase, domain 1"/>
    <property type="match status" value="1"/>
</dbReference>